<keyword evidence="1" id="KW-0732">Signal</keyword>
<evidence type="ECO:0000313" key="3">
    <source>
        <dbReference type="EMBL" id="MQQ09467.1"/>
    </source>
</evidence>
<dbReference type="RefSeq" id="WP_153216411.1">
    <property type="nucleotide sequence ID" value="NZ_WIBF01000008.1"/>
</dbReference>
<name>A0A843YLA5_9RHOB</name>
<dbReference type="Pfam" id="PF07691">
    <property type="entry name" value="PA14"/>
    <property type="match status" value="1"/>
</dbReference>
<dbReference type="AlphaFoldDB" id="A0A843YLA5"/>
<gene>
    <name evidence="3" type="ORF">GFB49_13445</name>
</gene>
<dbReference type="InterPro" id="IPR037524">
    <property type="entry name" value="PA14/GLEYA"/>
</dbReference>
<dbReference type="EMBL" id="WIBF01000008">
    <property type="protein sequence ID" value="MQQ09467.1"/>
    <property type="molecule type" value="Genomic_DNA"/>
</dbReference>
<keyword evidence="4" id="KW-1185">Reference proteome</keyword>
<feature type="domain" description="PA14" evidence="2">
    <location>
        <begin position="35"/>
        <end position="189"/>
    </location>
</feature>
<evidence type="ECO:0000313" key="4">
    <source>
        <dbReference type="Proteomes" id="UP000444174"/>
    </source>
</evidence>
<evidence type="ECO:0000259" key="2">
    <source>
        <dbReference type="PROSITE" id="PS51820"/>
    </source>
</evidence>
<comment type="caution">
    <text evidence="3">The sequence shown here is derived from an EMBL/GenBank/DDBJ whole genome shotgun (WGS) entry which is preliminary data.</text>
</comment>
<evidence type="ECO:0000256" key="1">
    <source>
        <dbReference type="SAM" id="SignalP"/>
    </source>
</evidence>
<accession>A0A843YLA5</accession>
<feature type="signal peptide" evidence="1">
    <location>
        <begin position="1"/>
        <end position="21"/>
    </location>
</feature>
<dbReference type="Proteomes" id="UP000444174">
    <property type="component" value="Unassembled WGS sequence"/>
</dbReference>
<organism evidence="3 4">
    <name type="scientific">Tritonibacter litoralis</name>
    <dbReference type="NCBI Taxonomy" id="2662264"/>
    <lineage>
        <taxon>Bacteria</taxon>
        <taxon>Pseudomonadati</taxon>
        <taxon>Pseudomonadota</taxon>
        <taxon>Alphaproteobacteria</taxon>
        <taxon>Rhodobacterales</taxon>
        <taxon>Paracoccaceae</taxon>
        <taxon>Tritonibacter</taxon>
    </lineage>
</organism>
<feature type="chain" id="PRO_5032465499" description="PA14 domain-containing protein" evidence="1">
    <location>
        <begin position="22"/>
        <end position="189"/>
    </location>
</feature>
<dbReference type="PROSITE" id="PS51820">
    <property type="entry name" value="PA14"/>
    <property type="match status" value="1"/>
</dbReference>
<dbReference type="InterPro" id="IPR011658">
    <property type="entry name" value="PA14_dom"/>
</dbReference>
<protein>
    <recommendedName>
        <fullName evidence="2">PA14 domain-containing protein</fullName>
    </recommendedName>
</protein>
<reference evidence="3 4" key="1">
    <citation type="submission" date="2019-10" db="EMBL/GenBank/DDBJ databases">
        <title>Epibacterium sp. nov., isolated from seawater.</title>
        <authorList>
            <person name="Zhang X."/>
            <person name="Li N."/>
        </authorList>
    </citation>
    <scope>NUCLEOTIDE SEQUENCE [LARGE SCALE GENOMIC DNA]</scope>
    <source>
        <strain evidence="3 4">SM1979</strain>
    </source>
</reference>
<proteinExistence type="predicted"/>
<sequence>MKRLTMGLSLAFGMCAQLAMAAPLVLQPANPQPSNLKPGLGVRYAYPADVKNLKQAANALRYKVEKGAPLAGLDHRDTDIGENVMTSSRSERVVADISGFVRFDAPGRYTIDFLTNDGLRATIGGQVVGEFDGRQPCEETFAVEVEVPKAGWYPLQALYFQRMNTACLHMRMGPEGKRPKWMPDSAFGH</sequence>